<proteinExistence type="predicted"/>
<keyword evidence="2" id="KW-1185">Reference proteome</keyword>
<protein>
    <submittedName>
        <fullName evidence="1">Uncharacterized protein</fullName>
    </submittedName>
</protein>
<dbReference type="AlphaFoldDB" id="A0ABD2PSE1"/>
<feature type="non-terminal residue" evidence="1">
    <location>
        <position position="210"/>
    </location>
</feature>
<accession>A0ABD2PSE1</accession>
<organism evidence="1 2">
    <name type="scientific">Cichlidogyrus casuarinus</name>
    <dbReference type="NCBI Taxonomy" id="1844966"/>
    <lineage>
        <taxon>Eukaryota</taxon>
        <taxon>Metazoa</taxon>
        <taxon>Spiralia</taxon>
        <taxon>Lophotrochozoa</taxon>
        <taxon>Platyhelminthes</taxon>
        <taxon>Monogenea</taxon>
        <taxon>Monopisthocotylea</taxon>
        <taxon>Dactylogyridea</taxon>
        <taxon>Ancyrocephalidae</taxon>
        <taxon>Cichlidogyrus</taxon>
    </lineage>
</organism>
<evidence type="ECO:0000313" key="2">
    <source>
        <dbReference type="Proteomes" id="UP001626550"/>
    </source>
</evidence>
<dbReference type="Proteomes" id="UP001626550">
    <property type="component" value="Unassembled WGS sequence"/>
</dbReference>
<comment type="caution">
    <text evidence="1">The sequence shown here is derived from an EMBL/GenBank/DDBJ whole genome shotgun (WGS) entry which is preliminary data.</text>
</comment>
<sequence>MSKSFGNESNVMEELKILKEQWATLLAMQERSLKAAADQEVRITNIEARTRDLERAVLSNLADRRQVDALSERQTELAEALVAKTAEYTLRMERKDAWLLLDFPEADKDSDQVRAACLEMGFPRVLGIRRLGQERAGQAARPRIMKIKFAGPVQRVTLTAGGSALKVAGKEFRLVKDKTYLARKVIKQREVARVAESTTISEQPDKVTKP</sequence>
<evidence type="ECO:0000313" key="1">
    <source>
        <dbReference type="EMBL" id="KAL3309963.1"/>
    </source>
</evidence>
<dbReference type="EMBL" id="JBJKFK010003382">
    <property type="protein sequence ID" value="KAL3309963.1"/>
    <property type="molecule type" value="Genomic_DNA"/>
</dbReference>
<reference evidence="1 2" key="1">
    <citation type="submission" date="2024-11" db="EMBL/GenBank/DDBJ databases">
        <title>Adaptive evolution of stress response genes in parasites aligns with host niche diversity.</title>
        <authorList>
            <person name="Hahn C."/>
            <person name="Resl P."/>
        </authorList>
    </citation>
    <scope>NUCLEOTIDE SEQUENCE [LARGE SCALE GENOMIC DNA]</scope>
    <source>
        <strain evidence="1">EGGRZ-B1_66</strain>
        <tissue evidence="1">Body</tissue>
    </source>
</reference>
<name>A0ABD2PSE1_9PLAT</name>
<gene>
    <name evidence="1" type="ORF">Ciccas_011482</name>
</gene>